<dbReference type="InParanoid" id="A0A1X7SK94"/>
<protein>
    <submittedName>
        <fullName evidence="2">Uncharacterized protein</fullName>
    </submittedName>
</protein>
<proteinExistence type="predicted"/>
<organism evidence="2">
    <name type="scientific">Amphimedon queenslandica</name>
    <name type="common">Sponge</name>
    <dbReference type="NCBI Taxonomy" id="400682"/>
    <lineage>
        <taxon>Eukaryota</taxon>
        <taxon>Metazoa</taxon>
        <taxon>Porifera</taxon>
        <taxon>Demospongiae</taxon>
        <taxon>Heteroscleromorpha</taxon>
        <taxon>Haplosclerida</taxon>
        <taxon>Niphatidae</taxon>
        <taxon>Amphimedon</taxon>
    </lineage>
</organism>
<name>A0A1X7SK94_AMPQE</name>
<evidence type="ECO:0000256" key="1">
    <source>
        <dbReference type="SAM" id="Phobius"/>
    </source>
</evidence>
<keyword evidence="1" id="KW-0812">Transmembrane</keyword>
<dbReference type="AlphaFoldDB" id="A0A1X7SK94"/>
<evidence type="ECO:0000313" key="2">
    <source>
        <dbReference type="EnsemblMetazoa" id="Aqu2.1.02454_001"/>
    </source>
</evidence>
<keyword evidence="1" id="KW-1133">Transmembrane helix</keyword>
<dbReference type="EnsemblMetazoa" id="Aqu2.1.02454_001">
    <property type="protein sequence ID" value="Aqu2.1.02454_001"/>
    <property type="gene ID" value="Aqu2.1.02454"/>
</dbReference>
<sequence length="33" mass="4078">MGVPSNHYFLFLEFFSIFFISLEIFSNYFIFIF</sequence>
<feature type="transmembrane region" description="Helical" evidence="1">
    <location>
        <begin position="6"/>
        <end position="31"/>
    </location>
</feature>
<reference evidence="2" key="1">
    <citation type="submission" date="2017-05" db="UniProtKB">
        <authorList>
            <consortium name="EnsemblMetazoa"/>
        </authorList>
    </citation>
    <scope>IDENTIFICATION</scope>
</reference>
<accession>A0A1X7SK94</accession>
<keyword evidence="1" id="KW-0472">Membrane</keyword>